<accession>A0A8D5FGP2</accession>
<gene>
    <name evidence="3" type="ORF">DGMP_19950</name>
</gene>
<organism evidence="3 4">
    <name type="scientific">Desulfomarina profundi</name>
    <dbReference type="NCBI Taxonomy" id="2772557"/>
    <lineage>
        <taxon>Bacteria</taxon>
        <taxon>Pseudomonadati</taxon>
        <taxon>Thermodesulfobacteriota</taxon>
        <taxon>Desulfobulbia</taxon>
        <taxon>Desulfobulbales</taxon>
        <taxon>Desulfobulbaceae</taxon>
        <taxon>Desulfomarina</taxon>
    </lineage>
</organism>
<keyword evidence="4" id="KW-1185">Reference proteome</keyword>
<evidence type="ECO:0000313" key="3">
    <source>
        <dbReference type="EMBL" id="BCL61302.1"/>
    </source>
</evidence>
<protein>
    <submittedName>
        <fullName evidence="3">Cytochrome c</fullName>
    </submittedName>
</protein>
<keyword evidence="1 2" id="KW-0732">Signal</keyword>
<dbReference type="RefSeq" id="WP_228853770.1">
    <property type="nucleotide sequence ID" value="NZ_AP024086.1"/>
</dbReference>
<name>A0A8D5FGP2_9BACT</name>
<dbReference type="GO" id="GO:0016491">
    <property type="term" value="F:oxidoreductase activity"/>
    <property type="evidence" value="ECO:0007669"/>
    <property type="project" value="TreeGrafter"/>
</dbReference>
<dbReference type="EMBL" id="AP024086">
    <property type="protein sequence ID" value="BCL61302.1"/>
    <property type="molecule type" value="Genomic_DNA"/>
</dbReference>
<proteinExistence type="predicted"/>
<sequence>MAGKRICLLLAAGLILTAGSVYGGGGCSTKECHSGLADIKPESHEMMRTIKMNGSQHGDPDGCVMCHGGNPKATTKEEAHKGVPATLKFSPGPKDFYPDPGSIWIADNSCGACHPGYVYRTTTSLMNTEAGKIQGNLHTFGFKEMQNYKNPWGNYDAKDLDGPAPLSGTETYKQYMSKMVQKYPDQFPMELKMLPQPTMEEINADPKLAALTYQRHDCNRCHIGVRGREKRGDYRGMGCSACHVLYSNNGFYEGNDKTIAKDKPGHMLKHEIVGTRKTGGIPVESCNSCHNRGKRIGVSFQGLMEFPYGSPYDKNGKKQPKLHTKKYMFISDDLHHQVQSREGNPKGGLLCQDCHTSIDVHGDGNIHGTTMGQVEIECTDCHGRPDKYPWELPVGYGDEFGNELNPAARGVAKERLIPGRQFGAKYDAEDGFVLTARGNPLGNVVKRGNKVIVHSATGNDFEVPVLKALHEQKKWKDPSAEIAMSSVSKHMDKMECYACHASWVPQCYGCHVQVNFAKKDGKPRMGTDWIASGNAHKNNGQTAESVLGSGGIKSMGKPMETRSYLRWEDPVLGISGEGRVSPLMPGCQVTYTVINSDGKTLVNNEIAESPDEAKQLGQEHVPLAIDMAPVQPHTAQRKARTCESCHTNPKTAGLGIGNGTFGMRQHENIVEDLVDAKTGKPLPKKYSVQIPAIPKLNFDWSQIVTRDGTQLATVGTHWPLSRAFNKKELDNFMRAGTCMGCHQNMSNEELWKKVSTEGTIDPARHLEAMNKMIQTMAEQGIKPAEMKK</sequence>
<dbReference type="PROSITE" id="PS51257">
    <property type="entry name" value="PROKAR_LIPOPROTEIN"/>
    <property type="match status" value="1"/>
</dbReference>
<evidence type="ECO:0000256" key="2">
    <source>
        <dbReference type="SAM" id="SignalP"/>
    </source>
</evidence>
<feature type="signal peptide" evidence="2">
    <location>
        <begin position="1"/>
        <end position="23"/>
    </location>
</feature>
<dbReference type="PANTHER" id="PTHR35038:SF8">
    <property type="entry name" value="C-TYPE POLYHEME CYTOCHROME OMCC"/>
    <property type="match status" value="1"/>
</dbReference>
<dbReference type="AlphaFoldDB" id="A0A8D5FGP2"/>
<dbReference type="KEGG" id="dbk:DGMP_19950"/>
<dbReference type="PANTHER" id="PTHR35038">
    <property type="entry name" value="DISSIMILATORY SULFITE REDUCTASE SIRA"/>
    <property type="match status" value="1"/>
</dbReference>
<evidence type="ECO:0000313" key="4">
    <source>
        <dbReference type="Proteomes" id="UP000826725"/>
    </source>
</evidence>
<feature type="chain" id="PRO_5034439896" evidence="2">
    <location>
        <begin position="24"/>
        <end position="788"/>
    </location>
</feature>
<dbReference type="Proteomes" id="UP000826725">
    <property type="component" value="Chromosome"/>
</dbReference>
<dbReference type="InterPro" id="IPR051829">
    <property type="entry name" value="Multiheme_Cytochr_ET"/>
</dbReference>
<reference evidence="3" key="1">
    <citation type="submission" date="2020-09" db="EMBL/GenBank/DDBJ databases">
        <title>Desulfogranum mesoprofundum gen. nov., sp. nov., a novel mesophilic, sulfate-reducing chemolithoautotroph isolated from a deep-sea hydrothermal vent chimney in the Suiyo Seamount.</title>
        <authorList>
            <person name="Hashimoto Y."/>
            <person name="Nakagawa S."/>
        </authorList>
    </citation>
    <scope>NUCLEOTIDE SEQUENCE</scope>
    <source>
        <strain evidence="3">KT2</strain>
    </source>
</reference>
<evidence type="ECO:0000256" key="1">
    <source>
        <dbReference type="ARBA" id="ARBA00022729"/>
    </source>
</evidence>